<feature type="signal peptide" evidence="1">
    <location>
        <begin position="1"/>
        <end position="19"/>
    </location>
</feature>
<proteinExistence type="predicted"/>
<protein>
    <recommendedName>
        <fullName evidence="4">GLPGLI family protein</fullName>
    </recommendedName>
</protein>
<keyword evidence="3" id="KW-1185">Reference proteome</keyword>
<gene>
    <name evidence="2" type="ORF">FA048_12065</name>
</gene>
<dbReference type="EMBL" id="SWBR01000002">
    <property type="protein sequence ID" value="TKC10897.1"/>
    <property type="molecule type" value="Genomic_DNA"/>
</dbReference>
<dbReference type="OrthoDB" id="8750305at2"/>
<keyword evidence="1" id="KW-0732">Signal</keyword>
<feature type="chain" id="PRO_5020655629" description="GLPGLI family protein" evidence="1">
    <location>
        <begin position="20"/>
        <end position="234"/>
    </location>
</feature>
<evidence type="ECO:0000313" key="2">
    <source>
        <dbReference type="EMBL" id="TKC10897.1"/>
    </source>
</evidence>
<dbReference type="NCBIfam" id="NF046077">
    <property type="entry name" value="LPS_M949_RS01915"/>
    <property type="match status" value="1"/>
</dbReference>
<sequence length="234" mass="26683">MKKIYVLLLLSFVILKATAQTDTTTSKILSKSETDEFFSDAFRKKNLIKFPIFRAYTYTDKSGTYYVALTESADSINQAKDTVNNTIKAFNFKSDKGIVLKKWEINDFKTPSLKGVEKEGSIWFWTKYCEFNDLDGDGLVDPIVVYGTFGTNGYDDGRAKILIYYKGQKVAIRHQNSVLDPARKTQVDLTFYALPAKIQTHVKELMEKMVEKKHAIFPSAYADKMDKKVTQIGN</sequence>
<dbReference type="RefSeq" id="WP_136841196.1">
    <property type="nucleotide sequence ID" value="NZ_SWBR01000002.1"/>
</dbReference>
<reference evidence="2 3" key="1">
    <citation type="submission" date="2019-04" db="EMBL/GenBank/DDBJ databases">
        <title>Pedobacter sp. RP-3-22 sp. nov., isolated from Arctic soil.</title>
        <authorList>
            <person name="Dahal R.H."/>
            <person name="Kim D.-U."/>
        </authorList>
    </citation>
    <scope>NUCLEOTIDE SEQUENCE [LARGE SCALE GENOMIC DNA]</scope>
    <source>
        <strain evidence="2 3">RP-3-22</strain>
    </source>
</reference>
<organism evidence="2 3">
    <name type="scientific">Pedobacter polaris</name>
    <dbReference type="NCBI Taxonomy" id="2571273"/>
    <lineage>
        <taxon>Bacteria</taxon>
        <taxon>Pseudomonadati</taxon>
        <taxon>Bacteroidota</taxon>
        <taxon>Sphingobacteriia</taxon>
        <taxon>Sphingobacteriales</taxon>
        <taxon>Sphingobacteriaceae</taxon>
        <taxon>Pedobacter</taxon>
    </lineage>
</organism>
<dbReference type="InterPro" id="IPR058148">
    <property type="entry name" value="M949_RS01915-like_dom"/>
</dbReference>
<dbReference type="AlphaFoldDB" id="A0A4U1CRV1"/>
<evidence type="ECO:0000256" key="1">
    <source>
        <dbReference type="SAM" id="SignalP"/>
    </source>
</evidence>
<evidence type="ECO:0008006" key="4">
    <source>
        <dbReference type="Google" id="ProtNLM"/>
    </source>
</evidence>
<dbReference type="Proteomes" id="UP000309488">
    <property type="component" value="Unassembled WGS sequence"/>
</dbReference>
<name>A0A4U1CRV1_9SPHI</name>
<comment type="caution">
    <text evidence="2">The sequence shown here is derived from an EMBL/GenBank/DDBJ whole genome shotgun (WGS) entry which is preliminary data.</text>
</comment>
<accession>A0A4U1CRV1</accession>
<evidence type="ECO:0000313" key="3">
    <source>
        <dbReference type="Proteomes" id="UP000309488"/>
    </source>
</evidence>